<organism evidence="1 2">
    <name type="scientific">Novilysobacter erysipheiresistens</name>
    <dbReference type="NCBI Taxonomy" id="1749332"/>
    <lineage>
        <taxon>Bacteria</taxon>
        <taxon>Pseudomonadati</taxon>
        <taxon>Pseudomonadota</taxon>
        <taxon>Gammaproteobacteria</taxon>
        <taxon>Lysobacterales</taxon>
        <taxon>Lysobacteraceae</taxon>
        <taxon>Novilysobacter</taxon>
    </lineage>
</organism>
<gene>
    <name evidence="1" type="ORF">SNE34_11515</name>
</gene>
<reference evidence="1 2" key="1">
    <citation type="journal article" date="2016" name="Int. J. Syst. Evol. Microbiol.">
        <title>Lysobacter erysipheiresistens sp. nov., an antagonist of powdery mildew, isolated from tobacco-cultivated soil.</title>
        <authorList>
            <person name="Xie B."/>
            <person name="Li T."/>
            <person name="Lin X."/>
            <person name="Wang C.J."/>
            <person name="Chen Y.J."/>
            <person name="Liu W.J."/>
            <person name="Zhao Z.W."/>
        </authorList>
    </citation>
    <scope>NUCLEOTIDE SEQUENCE [LARGE SCALE GENOMIC DNA]</scope>
    <source>
        <strain evidence="1 2">RS-LYSO-3</strain>
    </source>
</reference>
<evidence type="ECO:0000313" key="1">
    <source>
        <dbReference type="EMBL" id="MEG3184637.1"/>
    </source>
</evidence>
<sequence length="181" mass="19431">MNYDKLDNEELLRLSLDAINNGRDADAVVMLKTLLEREPQHVHAQYLLAAQHAQLGMHDRAEAGFRAVVAGAPELAIARFQLGQLLLMKGEGAEAKQTLQPLADQRDSLGAYARAMTAAADEDIANALVHLQSGLALPQEIPALTADMQRLHEQLQQGTAAVATDAPAAAPMFLTGYGRGE</sequence>
<keyword evidence="2" id="KW-1185">Reference proteome</keyword>
<dbReference type="Proteomes" id="UP001355056">
    <property type="component" value="Unassembled WGS sequence"/>
</dbReference>
<accession>A0ABU7Z078</accession>
<proteinExistence type="predicted"/>
<dbReference type="Gene3D" id="1.25.40.10">
    <property type="entry name" value="Tetratricopeptide repeat domain"/>
    <property type="match status" value="1"/>
</dbReference>
<name>A0ABU7Z078_9GAMM</name>
<dbReference type="SUPFAM" id="SSF48452">
    <property type="entry name" value="TPR-like"/>
    <property type="match status" value="1"/>
</dbReference>
<dbReference type="EMBL" id="JAXGFP010000006">
    <property type="protein sequence ID" value="MEG3184637.1"/>
    <property type="molecule type" value="Genomic_DNA"/>
</dbReference>
<comment type="caution">
    <text evidence="1">The sequence shown here is derived from an EMBL/GenBank/DDBJ whole genome shotgun (WGS) entry which is preliminary data.</text>
</comment>
<dbReference type="RefSeq" id="WP_332617350.1">
    <property type="nucleotide sequence ID" value="NZ_JAXGFP010000006.1"/>
</dbReference>
<evidence type="ECO:0000313" key="2">
    <source>
        <dbReference type="Proteomes" id="UP001355056"/>
    </source>
</evidence>
<evidence type="ECO:0008006" key="3">
    <source>
        <dbReference type="Google" id="ProtNLM"/>
    </source>
</evidence>
<protein>
    <recommendedName>
        <fullName evidence="3">Tetratricopeptide repeat protein</fullName>
    </recommendedName>
</protein>
<dbReference type="InterPro" id="IPR011990">
    <property type="entry name" value="TPR-like_helical_dom_sf"/>
</dbReference>